<feature type="domain" description="Sulfotransferase" evidence="4">
    <location>
        <begin position="72"/>
        <end position="339"/>
    </location>
</feature>
<dbReference type="KEGG" id="egt:105967705"/>
<evidence type="ECO:0000256" key="3">
    <source>
        <dbReference type="RuleBase" id="RU361155"/>
    </source>
</evidence>
<dbReference type="PhylomeDB" id="A0A022QQW9"/>
<dbReference type="eggNOG" id="KOG1584">
    <property type="taxonomic scope" value="Eukaryota"/>
</dbReference>
<dbReference type="PANTHER" id="PTHR11783">
    <property type="entry name" value="SULFOTRANSFERASE SULT"/>
    <property type="match status" value="1"/>
</dbReference>
<protein>
    <recommendedName>
        <fullName evidence="3">Sulfotransferase</fullName>
        <ecNumber evidence="3">2.8.2.-</ecNumber>
    </recommendedName>
</protein>
<dbReference type="InterPro" id="IPR000863">
    <property type="entry name" value="Sulfotransferase_dom"/>
</dbReference>
<dbReference type="EC" id="2.8.2.-" evidence="3"/>
<dbReference type="OrthoDB" id="205623at2759"/>
<evidence type="ECO:0000313" key="5">
    <source>
        <dbReference type="EMBL" id="EYU28890.1"/>
    </source>
</evidence>
<dbReference type="GO" id="GO:0005737">
    <property type="term" value="C:cytoplasm"/>
    <property type="evidence" value="ECO:0000318"/>
    <property type="project" value="GO_Central"/>
</dbReference>
<organism evidence="5 6">
    <name type="scientific">Erythranthe guttata</name>
    <name type="common">Yellow monkey flower</name>
    <name type="synonym">Mimulus guttatus</name>
    <dbReference type="NCBI Taxonomy" id="4155"/>
    <lineage>
        <taxon>Eukaryota</taxon>
        <taxon>Viridiplantae</taxon>
        <taxon>Streptophyta</taxon>
        <taxon>Embryophyta</taxon>
        <taxon>Tracheophyta</taxon>
        <taxon>Spermatophyta</taxon>
        <taxon>Magnoliopsida</taxon>
        <taxon>eudicotyledons</taxon>
        <taxon>Gunneridae</taxon>
        <taxon>Pentapetalae</taxon>
        <taxon>asterids</taxon>
        <taxon>lamiids</taxon>
        <taxon>Lamiales</taxon>
        <taxon>Phrymaceae</taxon>
        <taxon>Erythranthe</taxon>
    </lineage>
</organism>
<reference evidence="5 6" key="1">
    <citation type="journal article" date="2013" name="Proc. Natl. Acad. Sci. U.S.A.">
        <title>Fine-scale variation in meiotic recombination in Mimulus inferred from population shotgun sequencing.</title>
        <authorList>
            <person name="Hellsten U."/>
            <person name="Wright K.M."/>
            <person name="Jenkins J."/>
            <person name="Shu S."/>
            <person name="Yuan Y."/>
            <person name="Wessler S.R."/>
            <person name="Schmutz J."/>
            <person name="Willis J.H."/>
            <person name="Rokhsar D.S."/>
        </authorList>
    </citation>
    <scope>NUCLEOTIDE SEQUENCE [LARGE SCALE GENOMIC DNA]</scope>
    <source>
        <strain evidence="6">cv. DUN x IM62</strain>
    </source>
</reference>
<keyword evidence="6" id="KW-1185">Reference proteome</keyword>
<evidence type="ECO:0000259" key="4">
    <source>
        <dbReference type="Pfam" id="PF00685"/>
    </source>
</evidence>
<dbReference type="Gene3D" id="3.40.50.300">
    <property type="entry name" value="P-loop containing nucleotide triphosphate hydrolases"/>
    <property type="match status" value="1"/>
</dbReference>
<dbReference type="GO" id="GO:0051923">
    <property type="term" value="P:sulfation"/>
    <property type="evidence" value="ECO:0000318"/>
    <property type="project" value="GO_Central"/>
</dbReference>
<evidence type="ECO:0000256" key="1">
    <source>
        <dbReference type="ARBA" id="ARBA00005771"/>
    </source>
</evidence>
<comment type="similarity">
    <text evidence="1 3">Belongs to the sulfotransferase 1 family.</text>
</comment>
<dbReference type="SUPFAM" id="SSF52540">
    <property type="entry name" value="P-loop containing nucleoside triphosphate hydrolases"/>
    <property type="match status" value="1"/>
</dbReference>
<dbReference type="AlphaFoldDB" id="A0A022QQW9"/>
<dbReference type="InterPro" id="IPR027417">
    <property type="entry name" value="P-loop_NTPase"/>
</dbReference>
<keyword evidence="2 3" id="KW-0808">Transferase</keyword>
<dbReference type="GO" id="GO:0008146">
    <property type="term" value="F:sulfotransferase activity"/>
    <property type="evidence" value="ECO:0000318"/>
    <property type="project" value="GO_Central"/>
</dbReference>
<gene>
    <name evidence="5" type="ORF">MIMGU_mgv1a009426mg</name>
</gene>
<evidence type="ECO:0000256" key="2">
    <source>
        <dbReference type="ARBA" id="ARBA00022679"/>
    </source>
</evidence>
<dbReference type="OMA" id="MVESCHQ"/>
<name>A0A022QQW9_ERYGU</name>
<dbReference type="Pfam" id="PF00685">
    <property type="entry name" value="Sulfotransfer_1"/>
    <property type="match status" value="1"/>
</dbReference>
<dbReference type="EMBL" id="KI631311">
    <property type="protein sequence ID" value="EYU28890.1"/>
    <property type="molecule type" value="Genomic_DNA"/>
</dbReference>
<dbReference type="Proteomes" id="UP000030748">
    <property type="component" value="Unassembled WGS sequence"/>
</dbReference>
<accession>A0A022QQW9</accession>
<evidence type="ECO:0000313" key="6">
    <source>
        <dbReference type="Proteomes" id="UP000030748"/>
    </source>
</evidence>
<proteinExistence type="inferred from homology"/>
<sequence>MPSENISRVQLPPKYLQEEETLTEECKRIIATLPKEKGWLSSHLYRFQGFWYPVRHLQGVIACQKNFVETLDSDIFLVTTPKSGTTWLKAIIFALTIRTKHPVATTTDKNHPLLHNNPHDLVPFLEIKLYVDNQIPDLSTFSTPRLFSTHLPHVSLPESVKKSSACKIVYLCRNPKDVFTSLWHFTNKLRSQEKSGGATNCIDEVFDMFCRGVSLFGPFWDHVLEYWNLSREYSYRVMFVKFEEMKEEPGVCLRRLADFLGFGFSAAEEESGVVEGILKLCSFDNLSSLEINTNGKLSSGEENKAFFRRGVVGDWKNYMSDEMVEKLDRITREKFSGSGLMM</sequence>